<evidence type="ECO:0000259" key="18">
    <source>
        <dbReference type="Pfam" id="PF00224"/>
    </source>
</evidence>
<dbReference type="GO" id="GO:0016301">
    <property type="term" value="F:kinase activity"/>
    <property type="evidence" value="ECO:0007669"/>
    <property type="project" value="UniProtKB-KW"/>
</dbReference>
<evidence type="ECO:0000256" key="9">
    <source>
        <dbReference type="ARBA" id="ARBA00022741"/>
    </source>
</evidence>
<dbReference type="InterPro" id="IPR040442">
    <property type="entry name" value="Pyrv_kinase-like_dom_sf"/>
</dbReference>
<dbReference type="GO" id="GO:0000287">
    <property type="term" value="F:magnesium ion binding"/>
    <property type="evidence" value="ECO:0007669"/>
    <property type="project" value="InterPro"/>
</dbReference>
<keyword evidence="10" id="KW-0418">Kinase</keyword>
<organism evidence="21">
    <name type="scientific">hydrothermal vent metagenome</name>
    <dbReference type="NCBI Taxonomy" id="652676"/>
    <lineage>
        <taxon>unclassified sequences</taxon>
        <taxon>metagenomes</taxon>
        <taxon>ecological metagenomes</taxon>
    </lineage>
</organism>
<dbReference type="PANTHER" id="PTHR43509:SF1">
    <property type="entry name" value="SULFATE ADENYLYLTRANSFERASE"/>
    <property type="match status" value="1"/>
</dbReference>
<dbReference type="EC" id="2.7.1.40" evidence="4"/>
<evidence type="ECO:0000259" key="20">
    <source>
        <dbReference type="Pfam" id="PF14306"/>
    </source>
</evidence>
<dbReference type="InterPro" id="IPR002650">
    <property type="entry name" value="Sulphate_adenylyltransferase"/>
</dbReference>
<keyword evidence="13" id="KW-0324">Glycolysis</keyword>
<dbReference type="GO" id="GO:0000103">
    <property type="term" value="P:sulfate assimilation"/>
    <property type="evidence" value="ECO:0007669"/>
    <property type="project" value="InterPro"/>
</dbReference>
<keyword evidence="11" id="KW-0067">ATP-binding</keyword>
<evidence type="ECO:0000256" key="1">
    <source>
        <dbReference type="ARBA" id="ARBA00004997"/>
    </source>
</evidence>
<evidence type="ECO:0000256" key="16">
    <source>
        <dbReference type="ARBA" id="ARBA00037980"/>
    </source>
</evidence>
<name>A0A3B0VZ20_9ZZZZ</name>
<dbReference type="PANTHER" id="PTHR43509">
    <property type="match status" value="1"/>
</dbReference>
<dbReference type="PRINTS" id="PR01050">
    <property type="entry name" value="PYRUVTKNASE"/>
</dbReference>
<dbReference type="Pfam" id="PF14306">
    <property type="entry name" value="PUA_2"/>
    <property type="match status" value="1"/>
</dbReference>
<dbReference type="InterPro" id="IPR015947">
    <property type="entry name" value="PUA-like_sf"/>
</dbReference>
<protein>
    <recommendedName>
        <fullName evidence="17">ATP-sulfurylase</fullName>
        <ecNumber evidence="4">2.7.1.40</ecNumber>
        <ecNumber evidence="5">2.7.7.4</ecNumber>
    </recommendedName>
    <alternativeName>
        <fullName evidence="15">Sulfate adenylate transferase</fullName>
    </alternativeName>
</protein>
<comment type="pathway">
    <text evidence="1">Carbohydrate degradation; glycolysis; pyruvate from D-glyceraldehyde 3-phosphate: step 5/5.</text>
</comment>
<evidence type="ECO:0000313" key="21">
    <source>
        <dbReference type="EMBL" id="VAW48815.1"/>
    </source>
</evidence>
<proteinExistence type="inferred from homology"/>
<dbReference type="SUPFAM" id="SSF88697">
    <property type="entry name" value="PUA domain-like"/>
    <property type="match status" value="1"/>
</dbReference>
<evidence type="ECO:0000256" key="6">
    <source>
        <dbReference type="ARBA" id="ARBA00022679"/>
    </source>
</evidence>
<dbReference type="Gene3D" id="2.40.33.10">
    <property type="entry name" value="PK beta-barrel domain-like"/>
    <property type="match status" value="1"/>
</dbReference>
<feature type="domain" description="Pyruvate kinase barrel" evidence="18">
    <location>
        <begin position="4"/>
        <end position="311"/>
    </location>
</feature>
<evidence type="ECO:0000256" key="11">
    <source>
        <dbReference type="ARBA" id="ARBA00022840"/>
    </source>
</evidence>
<keyword evidence="7 21" id="KW-0548">Nucleotidyltransferase</keyword>
<dbReference type="NCBIfam" id="TIGR00339">
    <property type="entry name" value="sopT"/>
    <property type="match status" value="1"/>
</dbReference>
<feature type="domain" description="ATP-sulfurylase PUA-like" evidence="20">
    <location>
        <begin position="343"/>
        <end position="497"/>
    </location>
</feature>
<evidence type="ECO:0000256" key="12">
    <source>
        <dbReference type="ARBA" id="ARBA00022842"/>
    </source>
</evidence>
<dbReference type="NCBIfam" id="NF003166">
    <property type="entry name" value="PRK04149.1"/>
    <property type="match status" value="1"/>
</dbReference>
<feature type="domain" description="Sulphate adenylyltransferase catalytic" evidence="19">
    <location>
        <begin position="505"/>
        <end position="713"/>
    </location>
</feature>
<comment type="pathway">
    <text evidence="2">Sulfur metabolism; hydrogen sulfide biosynthesis; sulfite from sulfate: step 1/3.</text>
</comment>
<dbReference type="GO" id="GO:0030955">
    <property type="term" value="F:potassium ion binding"/>
    <property type="evidence" value="ECO:0007669"/>
    <property type="project" value="InterPro"/>
</dbReference>
<evidence type="ECO:0000256" key="4">
    <source>
        <dbReference type="ARBA" id="ARBA00012142"/>
    </source>
</evidence>
<dbReference type="SUPFAM" id="SSF52374">
    <property type="entry name" value="Nucleotidylyl transferase"/>
    <property type="match status" value="1"/>
</dbReference>
<evidence type="ECO:0000256" key="17">
    <source>
        <dbReference type="ARBA" id="ARBA00041598"/>
    </source>
</evidence>
<dbReference type="GO" id="GO:0004743">
    <property type="term" value="F:pyruvate kinase activity"/>
    <property type="evidence" value="ECO:0007669"/>
    <property type="project" value="UniProtKB-EC"/>
</dbReference>
<comment type="similarity">
    <text evidence="3">Belongs to the pyruvate kinase family.</text>
</comment>
<evidence type="ECO:0000256" key="13">
    <source>
        <dbReference type="ARBA" id="ARBA00023152"/>
    </source>
</evidence>
<dbReference type="EMBL" id="UOFC01000233">
    <property type="protein sequence ID" value="VAW48815.1"/>
    <property type="molecule type" value="Genomic_DNA"/>
</dbReference>
<dbReference type="InterPro" id="IPR015793">
    <property type="entry name" value="Pyrv_Knase_brl"/>
</dbReference>
<accession>A0A3B0VZ20</accession>
<dbReference type="InterPro" id="IPR015806">
    <property type="entry name" value="Pyrv_Knase_insert_dom_sf"/>
</dbReference>
<evidence type="ECO:0000256" key="2">
    <source>
        <dbReference type="ARBA" id="ARBA00005048"/>
    </source>
</evidence>
<dbReference type="GO" id="GO:0005524">
    <property type="term" value="F:ATP binding"/>
    <property type="evidence" value="ECO:0007669"/>
    <property type="project" value="UniProtKB-KW"/>
</dbReference>
<evidence type="ECO:0000259" key="19">
    <source>
        <dbReference type="Pfam" id="PF01747"/>
    </source>
</evidence>
<dbReference type="InterPro" id="IPR024951">
    <property type="entry name" value="Sulfurylase_cat_dom"/>
</dbReference>
<dbReference type="InterPro" id="IPR015813">
    <property type="entry name" value="Pyrv/PenolPyrv_kinase-like_dom"/>
</dbReference>
<dbReference type="GO" id="GO:0004781">
    <property type="term" value="F:sulfate adenylyltransferase (ATP) activity"/>
    <property type="evidence" value="ECO:0007669"/>
    <property type="project" value="UniProtKB-EC"/>
</dbReference>
<dbReference type="Gene3D" id="3.40.50.620">
    <property type="entry name" value="HUPs"/>
    <property type="match status" value="1"/>
</dbReference>
<dbReference type="AlphaFoldDB" id="A0A3B0VZ20"/>
<keyword evidence="14" id="KW-0670">Pyruvate</keyword>
<evidence type="ECO:0000256" key="10">
    <source>
        <dbReference type="ARBA" id="ARBA00022777"/>
    </source>
</evidence>
<keyword evidence="9" id="KW-0547">Nucleotide-binding</keyword>
<evidence type="ECO:0000256" key="5">
    <source>
        <dbReference type="ARBA" id="ARBA00012391"/>
    </source>
</evidence>
<dbReference type="Pfam" id="PF01747">
    <property type="entry name" value="ATP-sulfurylase"/>
    <property type="match status" value="1"/>
</dbReference>
<dbReference type="InterPro" id="IPR014729">
    <property type="entry name" value="Rossmann-like_a/b/a_fold"/>
</dbReference>
<evidence type="ECO:0000256" key="14">
    <source>
        <dbReference type="ARBA" id="ARBA00023317"/>
    </source>
</evidence>
<dbReference type="Gene3D" id="3.10.400.10">
    <property type="entry name" value="Sulfate adenylyltransferase"/>
    <property type="match status" value="1"/>
</dbReference>
<evidence type="ECO:0000256" key="15">
    <source>
        <dbReference type="ARBA" id="ARBA00031812"/>
    </source>
</evidence>
<dbReference type="EC" id="2.7.7.4" evidence="5"/>
<evidence type="ECO:0000256" key="3">
    <source>
        <dbReference type="ARBA" id="ARBA00008663"/>
    </source>
</evidence>
<evidence type="ECO:0000256" key="7">
    <source>
        <dbReference type="ARBA" id="ARBA00022695"/>
    </source>
</evidence>
<keyword evidence="6 21" id="KW-0808">Transferase</keyword>
<gene>
    <name evidence="21" type="ORF">MNBD_GAMMA03-470</name>
</gene>
<evidence type="ECO:0000256" key="8">
    <source>
        <dbReference type="ARBA" id="ARBA00022723"/>
    </source>
</evidence>
<dbReference type="InterPro" id="IPR025980">
    <property type="entry name" value="ATP-Sase_PUA-like_dom"/>
</dbReference>
<dbReference type="Gene3D" id="3.20.20.60">
    <property type="entry name" value="Phosphoenolpyruvate-binding domains"/>
    <property type="match status" value="1"/>
</dbReference>
<dbReference type="UniPathway" id="UPA00109">
    <property type="reaction ID" value="UER00188"/>
</dbReference>
<dbReference type="InterPro" id="IPR001697">
    <property type="entry name" value="Pyr_Knase"/>
</dbReference>
<sequence length="724" mass="81810">MNKKFFCTIGPASFNKKTLCRLEELEVSLFRINLSHTRVEDIEKSINFIRRYSSVPICLDTEGAQVRTGFLSTEKKFLKENIRLDIVESSQTNQFGNLSLYPGFIIKELIEGDIINIDFDEALIQIVSVQEDSVKARVISSGWVGNNKAVTIFRSITLPPFTEKDKEAVKIGEKMGIKHFALSFANQGEDVSQFRQMVPKGTKIISKIESRSGYRNLEDILSLSDMILIDRGDLSREIPIELIPFYQKKIIKKANQAKTPVYIATNLLESMTENLYPTRAEVNDVINALTQGADGLILAGETAIGKRPIETATMIVKLIKQFELSQKDDIADNPMHISSLLVEPHGGVLINRWDKQPDWDAVKKLPKLRVSNAVIMDIEQIGIGTYSPLEGFMTEEEINTVLDSYQLPNGIIWTLPIVLQKKLSEMTHIEKGKIVALVSEVDGDIYATLEVEDIYKFSFEEICQKWFGTLSLDHPGVQRLKESGDCFVGGKITLLKRRKSVSKIYELRPEELRHIFDNKGWSRVVGFHTRNVIHRGHEAIQKMALSQTHCDGLLISPVIGEKKRGDFSAEILLQGYQLMIDKEFFPQNRVFISAFSTYSRYSGAREAIFTALCRKNFGCSHFIVGRDHTGVGNFYAPNGAQKLFESLGDIGIKPVFFDEIKYCFKCEEYVSVCGHSASDKGFISGTQVRQHLVDGEHPPSWMMRKEVSELVIEYNKSGQEVFVA</sequence>
<reference evidence="21" key="1">
    <citation type="submission" date="2018-06" db="EMBL/GenBank/DDBJ databases">
        <authorList>
            <person name="Zhirakovskaya E."/>
        </authorList>
    </citation>
    <scope>NUCLEOTIDE SEQUENCE</scope>
</reference>
<keyword evidence="12" id="KW-0460">Magnesium</keyword>
<keyword evidence="8" id="KW-0479">Metal-binding</keyword>
<comment type="similarity">
    <text evidence="16">Belongs to the sulfate adenylyltransferase family.</text>
</comment>
<dbReference type="SUPFAM" id="SSF51621">
    <property type="entry name" value="Phosphoenolpyruvate/pyruvate domain"/>
    <property type="match status" value="1"/>
</dbReference>
<dbReference type="Pfam" id="PF00224">
    <property type="entry name" value="PK"/>
    <property type="match status" value="1"/>
</dbReference>